<keyword evidence="2" id="KW-1185">Reference proteome</keyword>
<reference evidence="1 2" key="1">
    <citation type="journal article" date="2018" name="Sci. Rep.">
        <title>Genomic signatures of local adaptation to the degree of environmental predictability in rotifers.</title>
        <authorList>
            <person name="Franch-Gras L."/>
            <person name="Hahn C."/>
            <person name="Garcia-Roger E.M."/>
            <person name="Carmona M.J."/>
            <person name="Serra M."/>
            <person name="Gomez A."/>
        </authorList>
    </citation>
    <scope>NUCLEOTIDE SEQUENCE [LARGE SCALE GENOMIC DNA]</scope>
    <source>
        <strain evidence="1">HYR1</strain>
    </source>
</reference>
<organism evidence="1 2">
    <name type="scientific">Brachionus plicatilis</name>
    <name type="common">Marine rotifer</name>
    <name type="synonym">Brachionus muelleri</name>
    <dbReference type="NCBI Taxonomy" id="10195"/>
    <lineage>
        <taxon>Eukaryota</taxon>
        <taxon>Metazoa</taxon>
        <taxon>Spiralia</taxon>
        <taxon>Gnathifera</taxon>
        <taxon>Rotifera</taxon>
        <taxon>Eurotatoria</taxon>
        <taxon>Monogononta</taxon>
        <taxon>Pseudotrocha</taxon>
        <taxon>Ploima</taxon>
        <taxon>Brachionidae</taxon>
        <taxon>Brachionus</taxon>
    </lineage>
</organism>
<comment type="caution">
    <text evidence="1">The sequence shown here is derived from an EMBL/GenBank/DDBJ whole genome shotgun (WGS) entry which is preliminary data.</text>
</comment>
<gene>
    <name evidence="1" type="ORF">BpHYR1_050048</name>
</gene>
<protein>
    <submittedName>
        <fullName evidence="1">Uncharacterized protein</fullName>
    </submittedName>
</protein>
<dbReference type="Proteomes" id="UP000276133">
    <property type="component" value="Unassembled WGS sequence"/>
</dbReference>
<accession>A0A3M7S410</accession>
<evidence type="ECO:0000313" key="1">
    <source>
        <dbReference type="EMBL" id="RNA30355.1"/>
    </source>
</evidence>
<name>A0A3M7S410_BRAPC</name>
<sequence>MDFELLYFKTILSLERSAFLKTVHRRPTDGLKVGHIKYVKLRYRSLAFYASINFLNIRTNLKLLDVLLKFCSNDKSCSKTIDLSLFCFLIKKCLNFMSSNKINFEFFNFTPQFYKLIPKEI</sequence>
<dbReference type="EMBL" id="REGN01002094">
    <property type="protein sequence ID" value="RNA30355.1"/>
    <property type="molecule type" value="Genomic_DNA"/>
</dbReference>
<proteinExistence type="predicted"/>
<evidence type="ECO:0000313" key="2">
    <source>
        <dbReference type="Proteomes" id="UP000276133"/>
    </source>
</evidence>
<dbReference type="AlphaFoldDB" id="A0A3M7S410"/>